<evidence type="ECO:0000313" key="2">
    <source>
        <dbReference type="Proteomes" id="UP000199245"/>
    </source>
</evidence>
<gene>
    <name evidence="1" type="ORF">SAMN05216337_1003224</name>
</gene>
<dbReference type="AlphaFoldDB" id="A0A1G6ME65"/>
<proteinExistence type="predicted"/>
<name>A0A1G6ME65_9BRAD</name>
<sequence>MRQVQSLLRNAPAKIGRRLAQIVAIAAASLPQAGA</sequence>
<reference evidence="1 2" key="1">
    <citation type="submission" date="2016-10" db="EMBL/GenBank/DDBJ databases">
        <authorList>
            <person name="de Groot N.N."/>
        </authorList>
    </citation>
    <scope>NUCLEOTIDE SEQUENCE [LARGE SCALE GENOMIC DNA]</scope>
    <source>
        <strain evidence="1 2">R5</strain>
    </source>
</reference>
<protein>
    <submittedName>
        <fullName evidence="1">Uncharacterized protein</fullName>
    </submittedName>
</protein>
<accession>A0A1G6ME65</accession>
<dbReference type="EMBL" id="FMZW01000003">
    <property type="protein sequence ID" value="SDC53779.1"/>
    <property type="molecule type" value="Genomic_DNA"/>
</dbReference>
<organism evidence="1 2">
    <name type="scientific">Bradyrhizobium brasilense</name>
    <dbReference type="NCBI Taxonomy" id="1419277"/>
    <lineage>
        <taxon>Bacteria</taxon>
        <taxon>Pseudomonadati</taxon>
        <taxon>Pseudomonadota</taxon>
        <taxon>Alphaproteobacteria</taxon>
        <taxon>Hyphomicrobiales</taxon>
        <taxon>Nitrobacteraceae</taxon>
        <taxon>Bradyrhizobium</taxon>
    </lineage>
</organism>
<dbReference type="Proteomes" id="UP000199245">
    <property type="component" value="Unassembled WGS sequence"/>
</dbReference>
<evidence type="ECO:0000313" key="1">
    <source>
        <dbReference type="EMBL" id="SDC53779.1"/>
    </source>
</evidence>